<dbReference type="PANTHER" id="PTHR42801:SF7">
    <property type="entry name" value="SLL1159 PROTEIN"/>
    <property type="match status" value="1"/>
</dbReference>
<keyword evidence="14" id="KW-1185">Reference proteome</keyword>
<name>H1YE40_9SPHI</name>
<dbReference type="SUPFAM" id="SSF52833">
    <property type="entry name" value="Thioredoxin-like"/>
    <property type="match status" value="1"/>
</dbReference>
<dbReference type="GO" id="GO:0045454">
    <property type="term" value="P:cell redox homeostasis"/>
    <property type="evidence" value="ECO:0007669"/>
    <property type="project" value="TreeGrafter"/>
</dbReference>
<dbReference type="EMBL" id="CM001403">
    <property type="protein sequence ID" value="EHQ25218.1"/>
    <property type="molecule type" value="Genomic_DNA"/>
</dbReference>
<comment type="function">
    <text evidence="1">Thiol-specific peroxidase that catalyzes the reduction of hydrogen peroxide and organic hydroperoxides to water and alcohols, respectively. Plays a role in cell protection against oxidative stress by detoxifying peroxides and as sensor of hydrogen peroxide-mediated signaling events.</text>
</comment>
<dbReference type="PROSITE" id="PS51352">
    <property type="entry name" value="THIOREDOXIN_2"/>
    <property type="match status" value="1"/>
</dbReference>
<dbReference type="InterPro" id="IPR050924">
    <property type="entry name" value="Peroxiredoxin_BCP/PrxQ"/>
</dbReference>
<dbReference type="STRING" id="714943.Mucpa_1045"/>
<dbReference type="Pfam" id="PF00578">
    <property type="entry name" value="AhpC-TSA"/>
    <property type="match status" value="1"/>
</dbReference>
<dbReference type="CDD" id="cd02970">
    <property type="entry name" value="PRX_like2"/>
    <property type="match status" value="1"/>
</dbReference>
<sequence length="192" mass="21425">MKKYVLILVLTFTGLQLWAQTGLKKGDDAPVFSATDNAGKAVDLKALLKAHQSVLLFFYRGEWCPYCNKHIAQLQDSLQLLIAKGVYVIAVTPETKQGIDKTIRKTHASFSIVQDKGYFIMKSYKVNYVLDDATVAKYKGFGLDLNVSNGNTDHVLPVPATYLINPSGKIAFVHFNKDYTRRASVSDMMRAL</sequence>
<evidence type="ECO:0000256" key="10">
    <source>
        <dbReference type="ARBA" id="ARBA00042639"/>
    </source>
</evidence>
<keyword evidence="7" id="KW-0676">Redox-active center</keyword>
<dbReference type="GO" id="GO:0034599">
    <property type="term" value="P:cellular response to oxidative stress"/>
    <property type="evidence" value="ECO:0007669"/>
    <property type="project" value="TreeGrafter"/>
</dbReference>
<organism evidence="13 14">
    <name type="scientific">Mucilaginibacter paludis DSM 18603</name>
    <dbReference type="NCBI Taxonomy" id="714943"/>
    <lineage>
        <taxon>Bacteria</taxon>
        <taxon>Pseudomonadati</taxon>
        <taxon>Bacteroidota</taxon>
        <taxon>Sphingobacteriia</taxon>
        <taxon>Sphingobacteriales</taxon>
        <taxon>Sphingobacteriaceae</taxon>
        <taxon>Mucilaginibacter</taxon>
    </lineage>
</organism>
<dbReference type="InterPro" id="IPR036249">
    <property type="entry name" value="Thioredoxin-like_sf"/>
</dbReference>
<accession>H1YE40</accession>
<dbReference type="HOGENOM" id="CLU_042529_5_0_10"/>
<evidence type="ECO:0000313" key="14">
    <source>
        <dbReference type="Proteomes" id="UP000002774"/>
    </source>
</evidence>
<dbReference type="GO" id="GO:0008379">
    <property type="term" value="F:thioredoxin peroxidase activity"/>
    <property type="evidence" value="ECO:0007669"/>
    <property type="project" value="TreeGrafter"/>
</dbReference>
<evidence type="ECO:0000259" key="12">
    <source>
        <dbReference type="PROSITE" id="PS51352"/>
    </source>
</evidence>
<keyword evidence="5" id="KW-0560">Oxidoreductase</keyword>
<dbReference type="eggNOG" id="COG1225">
    <property type="taxonomic scope" value="Bacteria"/>
</dbReference>
<gene>
    <name evidence="13" type="ORF">Mucpa_1045</name>
</gene>
<reference evidence="13" key="1">
    <citation type="submission" date="2011-09" db="EMBL/GenBank/DDBJ databases">
        <title>The permanent draft genome of Mucilaginibacter paludis DSM 18603.</title>
        <authorList>
            <consortium name="US DOE Joint Genome Institute (JGI-PGF)"/>
            <person name="Lucas S."/>
            <person name="Han J."/>
            <person name="Lapidus A."/>
            <person name="Bruce D."/>
            <person name="Goodwin L."/>
            <person name="Pitluck S."/>
            <person name="Peters L."/>
            <person name="Kyrpides N."/>
            <person name="Mavromatis K."/>
            <person name="Ivanova N."/>
            <person name="Mikhailova N."/>
            <person name="Held B."/>
            <person name="Detter J.C."/>
            <person name="Tapia R."/>
            <person name="Han C."/>
            <person name="Land M."/>
            <person name="Hauser L."/>
            <person name="Markowitz V."/>
            <person name="Cheng J.-F."/>
            <person name="Hugenholtz P."/>
            <person name="Woyke T."/>
            <person name="Wu D."/>
            <person name="Tindall B."/>
            <person name="Brambilla E."/>
            <person name="Klenk H.-P."/>
            <person name="Eisen J.A."/>
        </authorList>
    </citation>
    <scope>NUCLEOTIDE SEQUENCE [LARGE SCALE GENOMIC DNA]</scope>
    <source>
        <strain evidence="13">DSM 18603</strain>
    </source>
</reference>
<evidence type="ECO:0000256" key="8">
    <source>
        <dbReference type="ARBA" id="ARBA00032824"/>
    </source>
</evidence>
<evidence type="ECO:0000256" key="6">
    <source>
        <dbReference type="ARBA" id="ARBA00023157"/>
    </source>
</evidence>
<dbReference type="InterPro" id="IPR013766">
    <property type="entry name" value="Thioredoxin_domain"/>
</dbReference>
<proteinExistence type="inferred from homology"/>
<dbReference type="InterPro" id="IPR000866">
    <property type="entry name" value="AhpC/TSA"/>
</dbReference>
<feature type="domain" description="Thioredoxin" evidence="12">
    <location>
        <begin position="23"/>
        <end position="192"/>
    </location>
</feature>
<dbReference type="PANTHER" id="PTHR42801">
    <property type="entry name" value="THIOREDOXIN-DEPENDENT PEROXIDE REDUCTASE"/>
    <property type="match status" value="1"/>
</dbReference>
<evidence type="ECO:0000256" key="4">
    <source>
        <dbReference type="ARBA" id="ARBA00022862"/>
    </source>
</evidence>
<evidence type="ECO:0000256" key="1">
    <source>
        <dbReference type="ARBA" id="ARBA00003330"/>
    </source>
</evidence>
<dbReference type="EC" id="1.11.1.24" evidence="2"/>
<comment type="similarity">
    <text evidence="9">Belongs to the peroxiredoxin family. BCP/PrxQ subfamily.</text>
</comment>
<dbReference type="Proteomes" id="UP000002774">
    <property type="component" value="Chromosome"/>
</dbReference>
<evidence type="ECO:0000256" key="2">
    <source>
        <dbReference type="ARBA" id="ARBA00013017"/>
    </source>
</evidence>
<evidence type="ECO:0000256" key="9">
    <source>
        <dbReference type="ARBA" id="ARBA00038489"/>
    </source>
</evidence>
<protein>
    <recommendedName>
        <fullName evidence="2">thioredoxin-dependent peroxiredoxin</fullName>
        <ecNumber evidence="2">1.11.1.24</ecNumber>
    </recommendedName>
    <alternativeName>
        <fullName evidence="8">Thioredoxin peroxidase</fullName>
    </alternativeName>
    <alternativeName>
        <fullName evidence="10">Thioredoxin-dependent peroxiredoxin Bcp</fullName>
    </alternativeName>
</protein>
<dbReference type="GO" id="GO:0005737">
    <property type="term" value="C:cytoplasm"/>
    <property type="evidence" value="ECO:0007669"/>
    <property type="project" value="TreeGrafter"/>
</dbReference>
<keyword evidence="6" id="KW-1015">Disulfide bond</keyword>
<evidence type="ECO:0000313" key="13">
    <source>
        <dbReference type="EMBL" id="EHQ25218.1"/>
    </source>
</evidence>
<keyword evidence="4" id="KW-0049">Antioxidant</keyword>
<evidence type="ECO:0000256" key="5">
    <source>
        <dbReference type="ARBA" id="ARBA00023002"/>
    </source>
</evidence>
<comment type="catalytic activity">
    <reaction evidence="11">
        <text>a hydroperoxide + [thioredoxin]-dithiol = an alcohol + [thioredoxin]-disulfide + H2O</text>
        <dbReference type="Rhea" id="RHEA:62620"/>
        <dbReference type="Rhea" id="RHEA-COMP:10698"/>
        <dbReference type="Rhea" id="RHEA-COMP:10700"/>
        <dbReference type="ChEBI" id="CHEBI:15377"/>
        <dbReference type="ChEBI" id="CHEBI:29950"/>
        <dbReference type="ChEBI" id="CHEBI:30879"/>
        <dbReference type="ChEBI" id="CHEBI:35924"/>
        <dbReference type="ChEBI" id="CHEBI:50058"/>
        <dbReference type="EC" id="1.11.1.24"/>
    </reaction>
</comment>
<dbReference type="Gene3D" id="3.40.30.10">
    <property type="entry name" value="Glutaredoxin"/>
    <property type="match status" value="1"/>
</dbReference>
<evidence type="ECO:0000256" key="3">
    <source>
        <dbReference type="ARBA" id="ARBA00022559"/>
    </source>
</evidence>
<evidence type="ECO:0000256" key="11">
    <source>
        <dbReference type="ARBA" id="ARBA00049091"/>
    </source>
</evidence>
<evidence type="ECO:0000256" key="7">
    <source>
        <dbReference type="ARBA" id="ARBA00023284"/>
    </source>
</evidence>
<dbReference type="AlphaFoldDB" id="H1YE40"/>
<keyword evidence="3" id="KW-0575">Peroxidase</keyword>